<dbReference type="Pfam" id="PF25484">
    <property type="entry name" value="DUF7907"/>
    <property type="match status" value="1"/>
</dbReference>
<sequence>MIQTLVKTTTIFAAMASAATLPVRSTGTSQTFRLAANVTNFDLTPSLQGQELTYTPNADCNADVTFAPAGQGSVFYTTGSSVNVLNFSGDDASPSAGIVVTPGGTATVPSYNTVQLQCGAVTAGVTVAPDENVWDLQFQGGSWMACPMDGAVVLSFKKAGQRTLLGCADVQLLPVCDSTQGDVDGSVEVSCQA</sequence>
<reference evidence="2 3" key="1">
    <citation type="journal article" date="2020" name="Phytopathology">
        <title>Genome Sequence Resources of Colletotrichum truncatum, C. plurivorum, C. musicola, and C. sojae: Four Species Pathogenic to Soybean (Glycine max).</title>
        <authorList>
            <person name="Rogerio F."/>
            <person name="Boufleur T.R."/>
            <person name="Ciampi-Guillardi M."/>
            <person name="Sukno S.A."/>
            <person name="Thon M.R."/>
            <person name="Massola Junior N.S."/>
            <person name="Baroncelli R."/>
        </authorList>
    </citation>
    <scope>NUCLEOTIDE SEQUENCE [LARGE SCALE GENOMIC DNA]</scope>
    <source>
        <strain evidence="2 3">LFN0009</strain>
    </source>
</reference>
<evidence type="ECO:0000313" key="2">
    <source>
        <dbReference type="EMBL" id="KAF6810566.1"/>
    </source>
</evidence>
<proteinExistence type="predicted"/>
<evidence type="ECO:0000259" key="1">
    <source>
        <dbReference type="Pfam" id="PF25484"/>
    </source>
</evidence>
<dbReference type="Proteomes" id="UP000652219">
    <property type="component" value="Unassembled WGS sequence"/>
</dbReference>
<keyword evidence="3" id="KW-1185">Reference proteome</keyword>
<comment type="caution">
    <text evidence="2">The sequence shown here is derived from an EMBL/GenBank/DDBJ whole genome shotgun (WGS) entry which is preliminary data.</text>
</comment>
<feature type="domain" description="DUF7907" evidence="1">
    <location>
        <begin position="29"/>
        <end position="176"/>
    </location>
</feature>
<dbReference type="EMBL" id="WIGN01000085">
    <property type="protein sequence ID" value="KAF6810566.1"/>
    <property type="molecule type" value="Genomic_DNA"/>
</dbReference>
<gene>
    <name evidence="2" type="ORF">CSOJ01_06245</name>
</gene>
<dbReference type="AlphaFoldDB" id="A0A8H6JD94"/>
<dbReference type="InterPro" id="IPR057229">
    <property type="entry name" value="DUF7907"/>
</dbReference>
<accession>A0A8H6JD94</accession>
<organism evidence="2 3">
    <name type="scientific">Colletotrichum sojae</name>
    <dbReference type="NCBI Taxonomy" id="2175907"/>
    <lineage>
        <taxon>Eukaryota</taxon>
        <taxon>Fungi</taxon>
        <taxon>Dikarya</taxon>
        <taxon>Ascomycota</taxon>
        <taxon>Pezizomycotina</taxon>
        <taxon>Sordariomycetes</taxon>
        <taxon>Hypocreomycetidae</taxon>
        <taxon>Glomerellales</taxon>
        <taxon>Glomerellaceae</taxon>
        <taxon>Colletotrichum</taxon>
        <taxon>Colletotrichum orchidearum species complex</taxon>
    </lineage>
</organism>
<name>A0A8H6JD94_9PEZI</name>
<protein>
    <recommendedName>
        <fullName evidence="1">DUF7907 domain-containing protein</fullName>
    </recommendedName>
</protein>
<evidence type="ECO:0000313" key="3">
    <source>
        <dbReference type="Proteomes" id="UP000652219"/>
    </source>
</evidence>